<keyword evidence="12" id="KW-0902">Two-component regulatory system</keyword>
<dbReference type="CDD" id="cd00075">
    <property type="entry name" value="HATPase"/>
    <property type="match status" value="1"/>
</dbReference>
<dbReference type="PANTHER" id="PTHR45528">
    <property type="entry name" value="SENSOR HISTIDINE KINASE CPXA"/>
    <property type="match status" value="1"/>
</dbReference>
<dbReference type="PANTHER" id="PTHR45528:SF1">
    <property type="entry name" value="SENSOR HISTIDINE KINASE CPXA"/>
    <property type="match status" value="1"/>
</dbReference>
<evidence type="ECO:0000256" key="8">
    <source>
        <dbReference type="ARBA" id="ARBA00022741"/>
    </source>
</evidence>
<dbReference type="CDD" id="cd06225">
    <property type="entry name" value="HAMP"/>
    <property type="match status" value="1"/>
</dbReference>
<evidence type="ECO:0000259" key="15">
    <source>
        <dbReference type="PROSITE" id="PS50109"/>
    </source>
</evidence>
<dbReference type="InterPro" id="IPR036890">
    <property type="entry name" value="HATPase_C_sf"/>
</dbReference>
<evidence type="ECO:0000256" key="10">
    <source>
        <dbReference type="ARBA" id="ARBA00022840"/>
    </source>
</evidence>
<dbReference type="Pfam" id="PF00512">
    <property type="entry name" value="HisKA"/>
    <property type="match status" value="1"/>
</dbReference>
<comment type="catalytic activity">
    <reaction evidence="1">
        <text>ATP + protein L-histidine = ADP + protein N-phospho-L-histidine.</text>
        <dbReference type="EC" id="2.7.13.3"/>
    </reaction>
</comment>
<evidence type="ECO:0000256" key="7">
    <source>
        <dbReference type="ARBA" id="ARBA00022692"/>
    </source>
</evidence>
<comment type="subcellular location">
    <subcellularLocation>
        <location evidence="2">Cell membrane</location>
        <topology evidence="2">Multi-pass membrane protein</topology>
    </subcellularLocation>
</comment>
<dbReference type="SMART" id="SM00387">
    <property type="entry name" value="HATPase_c"/>
    <property type="match status" value="1"/>
</dbReference>
<evidence type="ECO:0000256" key="3">
    <source>
        <dbReference type="ARBA" id="ARBA00012438"/>
    </source>
</evidence>
<keyword evidence="6" id="KW-0808">Transferase</keyword>
<proteinExistence type="predicted"/>
<dbReference type="InterPro" id="IPR004358">
    <property type="entry name" value="Sig_transdc_His_kin-like_C"/>
</dbReference>
<gene>
    <name evidence="17" type="ORF">ACFP56_02600</name>
</gene>
<dbReference type="SMART" id="SM00388">
    <property type="entry name" value="HisKA"/>
    <property type="match status" value="1"/>
</dbReference>
<name>A0ABW1V1Z2_9BACL</name>
<keyword evidence="8" id="KW-0547">Nucleotide-binding</keyword>
<evidence type="ECO:0000256" key="6">
    <source>
        <dbReference type="ARBA" id="ARBA00022679"/>
    </source>
</evidence>
<dbReference type="EMBL" id="JBHSTE010000001">
    <property type="protein sequence ID" value="MFC6331496.1"/>
    <property type="molecule type" value="Genomic_DNA"/>
</dbReference>
<feature type="domain" description="Histidine kinase" evidence="15">
    <location>
        <begin position="263"/>
        <end position="482"/>
    </location>
</feature>
<dbReference type="InterPro" id="IPR005467">
    <property type="entry name" value="His_kinase_dom"/>
</dbReference>
<dbReference type="SUPFAM" id="SSF55874">
    <property type="entry name" value="ATPase domain of HSP90 chaperone/DNA topoisomerase II/histidine kinase"/>
    <property type="match status" value="1"/>
</dbReference>
<dbReference type="InterPro" id="IPR003660">
    <property type="entry name" value="HAMP_dom"/>
</dbReference>
<dbReference type="CDD" id="cd00082">
    <property type="entry name" value="HisKA"/>
    <property type="match status" value="1"/>
</dbReference>
<dbReference type="SMART" id="SM00304">
    <property type="entry name" value="HAMP"/>
    <property type="match status" value="1"/>
</dbReference>
<dbReference type="Pfam" id="PF02518">
    <property type="entry name" value="HATPase_c"/>
    <property type="match status" value="1"/>
</dbReference>
<evidence type="ECO:0000256" key="1">
    <source>
        <dbReference type="ARBA" id="ARBA00000085"/>
    </source>
</evidence>
<evidence type="ECO:0000256" key="9">
    <source>
        <dbReference type="ARBA" id="ARBA00022777"/>
    </source>
</evidence>
<organism evidence="17 18">
    <name type="scientific">Paenibacillus septentrionalis</name>
    <dbReference type="NCBI Taxonomy" id="429342"/>
    <lineage>
        <taxon>Bacteria</taxon>
        <taxon>Bacillati</taxon>
        <taxon>Bacillota</taxon>
        <taxon>Bacilli</taxon>
        <taxon>Bacillales</taxon>
        <taxon>Paenibacillaceae</taxon>
        <taxon>Paenibacillus</taxon>
    </lineage>
</organism>
<accession>A0ABW1V1Z2</accession>
<feature type="transmembrane region" description="Helical" evidence="14">
    <location>
        <begin position="174"/>
        <end position="195"/>
    </location>
</feature>
<keyword evidence="7 14" id="KW-0812">Transmembrane</keyword>
<dbReference type="PROSITE" id="PS50109">
    <property type="entry name" value="HIS_KIN"/>
    <property type="match status" value="1"/>
</dbReference>
<dbReference type="InterPro" id="IPR003661">
    <property type="entry name" value="HisK_dim/P_dom"/>
</dbReference>
<dbReference type="EC" id="2.7.13.3" evidence="3"/>
<keyword evidence="10" id="KW-0067">ATP-binding</keyword>
<dbReference type="InterPro" id="IPR050398">
    <property type="entry name" value="HssS/ArlS-like"/>
</dbReference>
<evidence type="ECO:0000313" key="18">
    <source>
        <dbReference type="Proteomes" id="UP001596233"/>
    </source>
</evidence>
<feature type="transmembrane region" description="Helical" evidence="14">
    <location>
        <begin position="6"/>
        <end position="30"/>
    </location>
</feature>
<dbReference type="Gene3D" id="1.10.287.130">
    <property type="match status" value="1"/>
</dbReference>
<dbReference type="Gene3D" id="6.10.340.10">
    <property type="match status" value="1"/>
</dbReference>
<dbReference type="Proteomes" id="UP001596233">
    <property type="component" value="Unassembled WGS sequence"/>
</dbReference>
<dbReference type="PROSITE" id="PS50885">
    <property type="entry name" value="HAMP"/>
    <property type="match status" value="1"/>
</dbReference>
<evidence type="ECO:0000256" key="5">
    <source>
        <dbReference type="ARBA" id="ARBA00022553"/>
    </source>
</evidence>
<dbReference type="InterPro" id="IPR036097">
    <property type="entry name" value="HisK_dim/P_sf"/>
</dbReference>
<keyword evidence="13 14" id="KW-0472">Membrane</keyword>
<evidence type="ECO:0000256" key="4">
    <source>
        <dbReference type="ARBA" id="ARBA00022475"/>
    </source>
</evidence>
<dbReference type="SUPFAM" id="SSF47384">
    <property type="entry name" value="Homodimeric domain of signal transducing histidine kinase"/>
    <property type="match status" value="1"/>
</dbReference>
<protein>
    <recommendedName>
        <fullName evidence="3">histidine kinase</fullName>
        <ecNumber evidence="3">2.7.13.3</ecNumber>
    </recommendedName>
</protein>
<dbReference type="InterPro" id="IPR003594">
    <property type="entry name" value="HATPase_dom"/>
</dbReference>
<keyword evidence="9 17" id="KW-0418">Kinase</keyword>
<reference evidence="18" key="1">
    <citation type="journal article" date="2019" name="Int. J. Syst. Evol. Microbiol.">
        <title>The Global Catalogue of Microorganisms (GCM) 10K type strain sequencing project: providing services to taxonomists for standard genome sequencing and annotation.</title>
        <authorList>
            <consortium name="The Broad Institute Genomics Platform"/>
            <consortium name="The Broad Institute Genome Sequencing Center for Infectious Disease"/>
            <person name="Wu L."/>
            <person name="Ma J."/>
        </authorList>
    </citation>
    <scope>NUCLEOTIDE SEQUENCE [LARGE SCALE GENOMIC DNA]</scope>
    <source>
        <strain evidence="18">PCU 280</strain>
    </source>
</reference>
<evidence type="ECO:0000259" key="16">
    <source>
        <dbReference type="PROSITE" id="PS50885"/>
    </source>
</evidence>
<evidence type="ECO:0000313" key="17">
    <source>
        <dbReference type="EMBL" id="MFC6331496.1"/>
    </source>
</evidence>
<evidence type="ECO:0000256" key="12">
    <source>
        <dbReference type="ARBA" id="ARBA00023012"/>
    </source>
</evidence>
<keyword evidence="5" id="KW-0597">Phosphoprotein</keyword>
<dbReference type="GO" id="GO:0016301">
    <property type="term" value="F:kinase activity"/>
    <property type="evidence" value="ECO:0007669"/>
    <property type="project" value="UniProtKB-KW"/>
</dbReference>
<dbReference type="PRINTS" id="PR00344">
    <property type="entry name" value="BCTRLSENSOR"/>
</dbReference>
<keyword evidence="4" id="KW-1003">Cell membrane</keyword>
<evidence type="ECO:0000256" key="13">
    <source>
        <dbReference type="ARBA" id="ARBA00023136"/>
    </source>
</evidence>
<evidence type="ECO:0000256" key="14">
    <source>
        <dbReference type="SAM" id="Phobius"/>
    </source>
</evidence>
<sequence>MNTLHGRITAITLLVIAFLFILVGILQYAFMKDFLYNNKAEALQAQIRSWPPEPFFLHHEETQNLRPPGSNRPEPAIMFQPGMIVSYIDNSGKQTLLSDTDTELTPIISEEQYKQIFENARNHIGVPYYIFSDQDGNEYMVVFREQAGRTASRGMLQVSIELQSLQNQLMTQQFIYVTVALVALIAGSILMLFSLRKTLRPLHSMIQAVERTNAENLTEQLPAMQQQELKQLAEAYNNMLSRLESSFESERLTNERMRQFIADASHELRTPITSIHGFIEVLQRGAMNQPMQLERSLKAMEQESKRMKSLVEGLLELVKQDHVSPQHENFTEIELSSILESMLLQLQIMSGERSLQIYYEKAISYCIMGSKHGIKQTILNLVHNAIQHTHVEAGCISLRLQKDEHHVILSITDNGEGIAKEHHQHIFERFYRIDKARTRSQGGAGLGLSITKSIIDAHHGQIEIESELGAGTTFTILFPLPRSE</sequence>
<keyword evidence="11 14" id="KW-1133">Transmembrane helix</keyword>
<evidence type="ECO:0000256" key="11">
    <source>
        <dbReference type="ARBA" id="ARBA00022989"/>
    </source>
</evidence>
<dbReference type="RefSeq" id="WP_379230806.1">
    <property type="nucleotide sequence ID" value="NZ_JBHSTE010000001.1"/>
</dbReference>
<evidence type="ECO:0000256" key="2">
    <source>
        <dbReference type="ARBA" id="ARBA00004651"/>
    </source>
</evidence>
<feature type="domain" description="HAMP" evidence="16">
    <location>
        <begin position="196"/>
        <end position="248"/>
    </location>
</feature>
<comment type="caution">
    <text evidence="17">The sequence shown here is derived from an EMBL/GenBank/DDBJ whole genome shotgun (WGS) entry which is preliminary data.</text>
</comment>
<dbReference type="SUPFAM" id="SSF158472">
    <property type="entry name" value="HAMP domain-like"/>
    <property type="match status" value="1"/>
</dbReference>
<dbReference type="Pfam" id="PF00672">
    <property type="entry name" value="HAMP"/>
    <property type="match status" value="1"/>
</dbReference>
<keyword evidence="18" id="KW-1185">Reference proteome</keyword>
<dbReference type="Gene3D" id="3.30.565.10">
    <property type="entry name" value="Histidine kinase-like ATPase, C-terminal domain"/>
    <property type="match status" value="1"/>
</dbReference>